<keyword evidence="1" id="KW-0472">Membrane</keyword>
<gene>
    <name evidence="2" type="ORF">LCGC14_3103710</name>
</gene>
<dbReference type="AlphaFoldDB" id="A0A0F8W708"/>
<keyword evidence="1" id="KW-1133">Transmembrane helix</keyword>
<protein>
    <submittedName>
        <fullName evidence="2">Uncharacterized protein</fullName>
    </submittedName>
</protein>
<dbReference type="PROSITE" id="PS51257">
    <property type="entry name" value="PROKAR_LIPOPROTEIN"/>
    <property type="match status" value="1"/>
</dbReference>
<accession>A0A0F8W708</accession>
<feature type="transmembrane region" description="Helical" evidence="1">
    <location>
        <begin position="21"/>
        <end position="43"/>
    </location>
</feature>
<feature type="transmembrane region" description="Helical" evidence="1">
    <location>
        <begin position="49"/>
        <end position="67"/>
    </location>
</feature>
<organism evidence="2">
    <name type="scientific">marine sediment metagenome</name>
    <dbReference type="NCBI Taxonomy" id="412755"/>
    <lineage>
        <taxon>unclassified sequences</taxon>
        <taxon>metagenomes</taxon>
        <taxon>ecological metagenomes</taxon>
    </lineage>
</organism>
<evidence type="ECO:0000313" key="2">
    <source>
        <dbReference type="EMBL" id="KKK52557.1"/>
    </source>
</evidence>
<comment type="caution">
    <text evidence="2">The sequence shown here is derived from an EMBL/GenBank/DDBJ whole genome shotgun (WGS) entry which is preliminary data.</text>
</comment>
<evidence type="ECO:0000256" key="1">
    <source>
        <dbReference type="SAM" id="Phobius"/>
    </source>
</evidence>
<sequence length="87" mass="9261">MAHKLRYCPHCKQNILPLVRARGGAGCVVFLACLLAGVAMVPIEPPTGVILGVIWWMGGFVAMMYLAHNKKSCPKCGTPARGLGKAL</sequence>
<reference evidence="2" key="1">
    <citation type="journal article" date="2015" name="Nature">
        <title>Complex archaea that bridge the gap between prokaryotes and eukaryotes.</title>
        <authorList>
            <person name="Spang A."/>
            <person name="Saw J.H."/>
            <person name="Jorgensen S.L."/>
            <person name="Zaremba-Niedzwiedzka K."/>
            <person name="Martijn J."/>
            <person name="Lind A.E."/>
            <person name="van Eijk R."/>
            <person name="Schleper C."/>
            <person name="Guy L."/>
            <person name="Ettema T.J."/>
        </authorList>
    </citation>
    <scope>NUCLEOTIDE SEQUENCE</scope>
</reference>
<proteinExistence type="predicted"/>
<name>A0A0F8W708_9ZZZZ</name>
<dbReference type="EMBL" id="LAZR01066958">
    <property type="protein sequence ID" value="KKK52557.1"/>
    <property type="molecule type" value="Genomic_DNA"/>
</dbReference>
<keyword evidence="1" id="KW-0812">Transmembrane</keyword>